<feature type="region of interest" description="Disordered" evidence="2">
    <location>
        <begin position="1638"/>
        <end position="1683"/>
    </location>
</feature>
<feature type="coiled-coil region" evidence="1">
    <location>
        <begin position="2503"/>
        <end position="2530"/>
    </location>
</feature>
<proteinExistence type="predicted"/>
<feature type="domain" description="FHA" evidence="4">
    <location>
        <begin position="122"/>
        <end position="171"/>
    </location>
</feature>
<dbReference type="InterPro" id="IPR000253">
    <property type="entry name" value="FHA_dom"/>
</dbReference>
<dbReference type="InterPro" id="IPR008984">
    <property type="entry name" value="SMAD_FHA_dom_sf"/>
</dbReference>
<feature type="compositionally biased region" description="Low complexity" evidence="2">
    <location>
        <begin position="1938"/>
        <end position="1950"/>
    </location>
</feature>
<feature type="region of interest" description="Disordered" evidence="2">
    <location>
        <begin position="1786"/>
        <end position="1855"/>
    </location>
</feature>
<feature type="coiled-coil region" evidence="1">
    <location>
        <begin position="2732"/>
        <end position="2788"/>
    </location>
</feature>
<feature type="region of interest" description="Disordered" evidence="2">
    <location>
        <begin position="528"/>
        <end position="586"/>
    </location>
</feature>
<organism evidence="5 6">
    <name type="scientific">Humisphaera borealis</name>
    <dbReference type="NCBI Taxonomy" id="2807512"/>
    <lineage>
        <taxon>Bacteria</taxon>
        <taxon>Pseudomonadati</taxon>
        <taxon>Planctomycetota</taxon>
        <taxon>Phycisphaerae</taxon>
        <taxon>Tepidisphaerales</taxon>
        <taxon>Tepidisphaeraceae</taxon>
        <taxon>Humisphaera</taxon>
    </lineage>
</organism>
<feature type="region of interest" description="Disordered" evidence="2">
    <location>
        <begin position="1389"/>
        <end position="1418"/>
    </location>
</feature>
<feature type="compositionally biased region" description="Low complexity" evidence="2">
    <location>
        <begin position="1126"/>
        <end position="1138"/>
    </location>
</feature>
<feature type="region of interest" description="Disordered" evidence="2">
    <location>
        <begin position="2042"/>
        <end position="2077"/>
    </location>
</feature>
<feature type="compositionally biased region" description="Low complexity" evidence="2">
    <location>
        <begin position="2233"/>
        <end position="2250"/>
    </location>
</feature>
<dbReference type="PANTHER" id="PTHR48125:SF12">
    <property type="entry name" value="AT HOOK TRANSCRIPTION FACTOR FAMILY-RELATED"/>
    <property type="match status" value="1"/>
</dbReference>
<feature type="compositionally biased region" description="Acidic residues" evidence="2">
    <location>
        <begin position="367"/>
        <end position="378"/>
    </location>
</feature>
<feature type="region of interest" description="Disordered" evidence="2">
    <location>
        <begin position="1896"/>
        <end position="1956"/>
    </location>
</feature>
<dbReference type="PROSITE" id="PS50006">
    <property type="entry name" value="FHA_DOMAIN"/>
    <property type="match status" value="2"/>
</dbReference>
<feature type="region of interest" description="Disordered" evidence="2">
    <location>
        <begin position="2180"/>
        <end position="2253"/>
    </location>
</feature>
<dbReference type="CDD" id="cd00060">
    <property type="entry name" value="FHA"/>
    <property type="match status" value="2"/>
</dbReference>
<feature type="region of interest" description="Disordered" evidence="2">
    <location>
        <begin position="1126"/>
        <end position="1150"/>
    </location>
</feature>
<dbReference type="Proteomes" id="UP000593765">
    <property type="component" value="Chromosome"/>
</dbReference>
<accession>A0A7M2WQQ7</accession>
<feature type="region of interest" description="Disordered" evidence="2">
    <location>
        <begin position="1507"/>
        <end position="1555"/>
    </location>
</feature>
<feature type="region of interest" description="Disordered" evidence="2">
    <location>
        <begin position="2110"/>
        <end position="2163"/>
    </location>
</feature>
<feature type="region of interest" description="Disordered" evidence="2">
    <location>
        <begin position="959"/>
        <end position="991"/>
    </location>
</feature>
<gene>
    <name evidence="5" type="ORF">IPV69_16545</name>
</gene>
<feature type="region of interest" description="Disordered" evidence="2">
    <location>
        <begin position="1706"/>
        <end position="1750"/>
    </location>
</feature>
<evidence type="ECO:0000313" key="6">
    <source>
        <dbReference type="Proteomes" id="UP000593765"/>
    </source>
</evidence>
<keyword evidence="3" id="KW-0812">Transmembrane</keyword>
<evidence type="ECO:0000313" key="5">
    <source>
        <dbReference type="EMBL" id="QOV87885.1"/>
    </source>
</evidence>
<feature type="region of interest" description="Disordered" evidence="2">
    <location>
        <begin position="1307"/>
        <end position="1334"/>
    </location>
</feature>
<sequence length="2970" mass="309273">MPHGKHRGKPGMTLNRPFTLAGARNRAHLHLVSSSVSKCHAAIIHDNGRVYIRDLCSRTHVYVNGRVIHEMELTDGDLLQIGSFTFKLQHPSAGAEVPSPAPGQLVEANNGGGVLPLDGRTTVIGRRAGCDLHIDDERVSTIHAIIFELDGLRYVRDLGSRTGTFVNGVAAHQQPLNLNDRLRVGPREFIYRPAESGTGTFEDITELEDLVGTARLGHDELLGFTSAGQPQGSRQTVAEPGVPAQDGEATSNGHPSHDAMSVAGAGLGLAGAAYGGLAEADLVPLADEDDLIPLAPEPSRSAAPTVAAVAPVALPEPIDLDADPDMNGVTSADTVGLSVPGARPAAPPTISPMVEDLSAASPVVDASTEDFPSDEVEAAAESMHSADSVEEPAIDDDFFAELRQGAGEPDEVAALAEWPEVEGEGLTAETAAPEAEPIADTEIDADIGGATSPPAETLTQADEVSHDVIRSTAIEEPLPEAPADQSAAAGESQPADMVEFPEMDDLGMSAHVIGVMPAQWARGPEATPLAVDPADASGTFPADPQVASPADVLDHEPTLEAPADAPHWTDFEESSPPKSDELSTDDVVAESAVPTYDTPMSRGVFESASPLELTPEQPVDTAVDMAAEPEAPSADGTAGATDDDFAAAIDWDIPPIEEAPVSAATVSGPDLDAASSTIDPEQLDVAEIEAGDIDPSLTEEGLPAIGPGVIAAGDIDPDAPLETELFPGDARAVASTPALPPEEADVGSDISDQPELDAAIDFAALDAAAANMPSFEFPTSFSPAIASPTTTAKDDLDTGLDFVEETPPSGTTPGAGHLDSLSTVTASAQAPANLSATAASLAPVAAPAVVGAVTVAGVAAAAVTAVPPQTAGKRSLWSRLFGRKPAPETASAAPLAVAPVSTVVVTPAPEAAPATPVRAAFDVDEAMVDSLDRELEATPVTAEDSSMDLGRGDMSWPPVPQAPAVAVSHAGTTDEPTPVEGISTLEGNTPLEEVTPVDDALLDDGLAFEPATELTADDSAAGAGNIDIDATASMPGGHSMPVEFPSSGSPDAATADNENVAAPDEQLPSAPENEAPRPLPTIGVAEITLSGVGGHGGQLVLSGFGPVDQMWGISTGAPMDFSGFHEPTTAETPAAETTQESASHGEPTDAVGFNPSIEVPTGDLSGPGDADFSSISTTPMVGFDTASAAISTDIAPAGAAALTDQLPDGFFEELIDAHTPVDEPPPVASESVTDETFVEPLAESPLDVAPSEPAALESPAAELSTTEPTHPTDDAAGRSFETPTVGMPEFDPFSLHGRDQGSFFGGMPLSLGSLQPQEPPRPARPRLPFGDRPVTMDTRADVLAEVTMVEPEAMPMFGAPLPPGARDETRFTPLRSDLVPIHDDDFGGGALLTQSHQVTPPASGEPAQPAGGTLANAAATMPPDMMASQSTETAAEPPASEIPVDVAETATHFDSELSADEGSQTPVFPPELPVAGEATLPQHDLHETPISPVGADDAFEDLLDDLQTPSVDPVDSPLPEWTPTAEHTAGDLFDGDASSPAEAVAADQTPSVSPPEAGVFEEVTVVDEFLPEQDLLLTDAHDPLSAGVPAVMEMPLEEPPPLPTDASELPSSAGEPALFAVANPEPVAEDLYETLDLDSDDFPAEAPSTEAIRDEGPAPSNESEPLISDSFASPTTISESPLSEPPIFESVELEEATASDVFATNRVTPDTQPADGFSAAAPLPAEQSFGEFDPPPADARSAEGAPEVPLDDDWHVSEAELMHDEPAVESPEPAFVAEHVESTSIGFLPPPATADGESTIAGDFAEPTPVVTIPGEKHEVEASSQEEAAASDLFWSKPTSPALSSAEPASAEAIWADKPAVQEMETAPSAVPEPHVTPTDGAASVDMLEDWNVAPVEPPESQSASFEAAIEPDSSAQPLGGDVIEAETIDDDVRTDNSLLESSPSETTSLVAPAGDFAGSSEWFDLPELVEVEEVQEPQDIAEAGSATTVATTLPVDIFDLPADSLELSGTAPVEVSVEAVATEPVTPLEQPEFVSPVADDISPAAAEEQFPTASASTTAGEPGFEESRPEEGTTQAADAVATGLAGVDALAPTAAGGVLAAGAAAAALSPGKKPGMAAKPRPLIRPAGMSKPGIAKAVPRPAKPPVGRTPTGPGTAAPLARKFDKPVGPRRVIAAKPAATPVSPGFRPPVVPAAPASKAEATPAGPSLPARRSANTPAIAADPRSTGLPSQAVRRPAALPTPAAAPRDPFTNTGDLAQPAVVAPKSSKRRLVLVLIAVVLTVAAIVAVWLLMGPRSTVQGRLQYRGLDSPRITADVRRAFHQQQIAALTERQVLEDARRQIYDKGMSLGMLDEAKKDDAVRLIESLSAARWDDRSGELVIDYRGATGEADRSRMLAILHAAKRRYDESPKASAGDEAVLGRARTRIGQIDVALSNITDRRAEAERQIAQGPTRSAEADSLRKKAIALKAEFESLPQKTRALEKEIAMLENLPSLAANAVVSSDENDTELKRLTDQLKSLNESLNAAMEASTNNAGDPKSVLDAAQQQFDTQVAAARDAAAGNVILAGYLEKLQALQFELRRHNEELAQQQKDQREMLEKLRSRLAQETANRIQRAWNSDPQLKALVTRRAVVERQFNVASSAKLPESKKLGDEMTDLDKQIEALRSLIAAKDEYDPLTKQFLAFIDDSVKLVEQSRQRNEKRLKELFDAFVAAKPDMDKLPADQKARAKSLDEAYKALSSARARYQAMLDETNARADSAVRGLTQQVASQQAKVEARKRELAEARAAAIGDEPPPSLTMAEPERLAAIELKRKALTDARLSEAKLQNEWAQTSLSASQARAEADLAEAARLTIEKLDAERIALSEERHVENQKIADATGDPLATVSIAEVVPESASIVPGDDQRAWYSFIASAAGMFLVLMALAASRSPGVYIPPVSHYAYDHFDEPQIAGVPAAVPAEPFSMQGRRNA</sequence>
<feature type="compositionally biased region" description="Polar residues" evidence="2">
    <location>
        <begin position="226"/>
        <end position="236"/>
    </location>
</feature>
<feature type="region of interest" description="Disordered" evidence="2">
    <location>
        <begin position="1026"/>
        <end position="1079"/>
    </location>
</feature>
<feature type="compositionally biased region" description="Low complexity" evidence="2">
    <location>
        <begin position="1840"/>
        <end position="1853"/>
    </location>
</feature>
<dbReference type="SUPFAM" id="SSF49879">
    <property type="entry name" value="SMAD/FHA domain"/>
    <property type="match status" value="2"/>
</dbReference>
<feature type="region of interest" description="Disordered" evidence="2">
    <location>
        <begin position="358"/>
        <end position="389"/>
    </location>
</feature>
<keyword evidence="6" id="KW-1185">Reference proteome</keyword>
<reference evidence="5 6" key="1">
    <citation type="submission" date="2020-10" db="EMBL/GenBank/DDBJ databases">
        <title>Wide distribution of Phycisphaera-like planctomycetes from WD2101 soil group in peatlands and genome analysis of the first cultivated representative.</title>
        <authorList>
            <person name="Dedysh S.N."/>
            <person name="Beletsky A.V."/>
            <person name="Ivanova A."/>
            <person name="Kulichevskaya I.S."/>
            <person name="Suzina N.E."/>
            <person name="Philippov D.A."/>
            <person name="Rakitin A.L."/>
            <person name="Mardanov A.V."/>
            <person name="Ravin N.V."/>
        </authorList>
    </citation>
    <scope>NUCLEOTIDE SEQUENCE [LARGE SCALE GENOMIC DNA]</scope>
    <source>
        <strain evidence="5 6">M1803</strain>
    </source>
</reference>
<dbReference type="Pfam" id="PF00498">
    <property type="entry name" value="FHA"/>
    <property type="match status" value="2"/>
</dbReference>
<dbReference type="EMBL" id="CP063458">
    <property type="protein sequence ID" value="QOV87885.1"/>
    <property type="molecule type" value="Genomic_DNA"/>
</dbReference>
<feature type="region of interest" description="Disordered" evidence="2">
    <location>
        <begin position="224"/>
        <end position="255"/>
    </location>
</feature>
<dbReference type="Gene3D" id="2.60.200.20">
    <property type="match status" value="2"/>
</dbReference>
<feature type="compositionally biased region" description="Low complexity" evidence="2">
    <location>
        <begin position="1249"/>
        <end position="1264"/>
    </location>
</feature>
<dbReference type="PANTHER" id="PTHR48125">
    <property type="entry name" value="LP07818P1"/>
    <property type="match status" value="1"/>
</dbReference>
<feature type="compositionally biased region" description="Low complexity" evidence="2">
    <location>
        <begin position="2194"/>
        <end position="2205"/>
    </location>
</feature>
<dbReference type="KEGG" id="hbs:IPV69_16545"/>
<feature type="transmembrane region" description="Helical" evidence="3">
    <location>
        <begin position="2090"/>
        <end position="2110"/>
    </location>
</feature>
<keyword evidence="1" id="KW-0175">Coiled coil</keyword>
<keyword evidence="3" id="KW-1133">Transmembrane helix</keyword>
<keyword evidence="3" id="KW-0472">Membrane</keyword>
<feature type="transmembrane region" description="Helical" evidence="3">
    <location>
        <begin position="2272"/>
        <end position="2293"/>
    </location>
</feature>
<evidence type="ECO:0000256" key="3">
    <source>
        <dbReference type="SAM" id="Phobius"/>
    </source>
</evidence>
<feature type="compositionally biased region" description="Polar residues" evidence="2">
    <location>
        <begin position="1670"/>
        <end position="1681"/>
    </location>
</feature>
<evidence type="ECO:0000256" key="2">
    <source>
        <dbReference type="SAM" id="MobiDB-lite"/>
    </source>
</evidence>
<evidence type="ECO:0000259" key="4">
    <source>
        <dbReference type="PROSITE" id="PS50006"/>
    </source>
</evidence>
<dbReference type="RefSeq" id="WP_206290800.1">
    <property type="nucleotide sequence ID" value="NZ_CP063458.1"/>
</dbReference>
<name>A0A7M2WQQ7_9BACT</name>
<dbReference type="SMART" id="SM00240">
    <property type="entry name" value="FHA"/>
    <property type="match status" value="2"/>
</dbReference>
<evidence type="ECO:0000256" key="1">
    <source>
        <dbReference type="SAM" id="Coils"/>
    </source>
</evidence>
<feature type="region of interest" description="Disordered" evidence="2">
    <location>
        <begin position="1245"/>
        <end position="1281"/>
    </location>
</feature>
<protein>
    <submittedName>
        <fullName evidence="5">FHA domain-containing protein</fullName>
    </submittedName>
</protein>
<feature type="domain" description="FHA" evidence="4">
    <location>
        <begin position="12"/>
        <end position="68"/>
    </location>
</feature>
<feature type="coiled-coil region" evidence="1">
    <location>
        <begin position="2566"/>
        <end position="2611"/>
    </location>
</feature>
<feature type="compositionally biased region" description="Low complexity" evidence="2">
    <location>
        <begin position="1822"/>
        <end position="1831"/>
    </location>
</feature>
<feature type="compositionally biased region" description="Low complexity" evidence="2">
    <location>
        <begin position="2136"/>
        <end position="2161"/>
    </location>
</feature>